<dbReference type="Proteomes" id="UP001318040">
    <property type="component" value="Chromosome 51"/>
</dbReference>
<evidence type="ECO:0000313" key="6">
    <source>
        <dbReference type="Proteomes" id="UP001318040"/>
    </source>
</evidence>
<comment type="similarity">
    <text evidence="5">Belongs to the short-chain dehydrogenases/reductases (SDR) family. 17-beta-HSD 3 subfamily.</text>
</comment>
<dbReference type="Gene3D" id="3.40.50.720">
    <property type="entry name" value="NAD(P)-binding Rossmann-like Domain"/>
    <property type="match status" value="1"/>
</dbReference>
<comment type="subcellular location">
    <subcellularLocation>
        <location evidence="1">Mitochondrion</location>
    </subcellularLocation>
</comment>
<dbReference type="InterPro" id="IPR002347">
    <property type="entry name" value="SDR_fam"/>
</dbReference>
<accession>A0AAJ7U6Z6</accession>
<dbReference type="GO" id="GO:0005739">
    <property type="term" value="C:mitochondrion"/>
    <property type="evidence" value="ECO:0007669"/>
    <property type="project" value="UniProtKB-SubCell"/>
</dbReference>
<dbReference type="CDD" id="cd05356">
    <property type="entry name" value="17beta-HSD1_like_SDR_c"/>
    <property type="match status" value="1"/>
</dbReference>
<evidence type="ECO:0000256" key="4">
    <source>
        <dbReference type="ARBA" id="ARBA00023128"/>
    </source>
</evidence>
<dbReference type="PANTHER" id="PTHR44889:SF1">
    <property type="entry name" value="INACTIVE HYDROXYSTEROID DEHYDROGENASE-LIKE PROTEIN 1"/>
    <property type="match status" value="1"/>
</dbReference>
<dbReference type="AlphaFoldDB" id="A0AAJ7U6Z6"/>
<dbReference type="CTD" id="83693"/>
<keyword evidence="6" id="KW-1185">Reference proteome</keyword>
<evidence type="ECO:0000256" key="3">
    <source>
        <dbReference type="ARBA" id="ARBA00023002"/>
    </source>
</evidence>
<dbReference type="KEGG" id="pmrn:116953388"/>
<dbReference type="PRINTS" id="PR00080">
    <property type="entry name" value="SDRFAMILY"/>
</dbReference>
<dbReference type="PRINTS" id="PR00081">
    <property type="entry name" value="GDHRDH"/>
</dbReference>
<sequence length="331" mass="35811">MATAVDSFALLWRELCGSLSPYQEALALLGALYAAGRALRALRALGGALRVHAAPRLLPLLRGAPPRSLTASHGTWAVVTGPTSGIGRAYARELARRGLGVVLVGRDAARLGAAAEELRRDFPVRTLEVVADFGRGPAAYGDITRALEGMDVGVLVNNVGVMPVVPGPFLSAGEEQLWQLVNVNMAAAMLMTRLLLPGMLERGRGAVVNVSSGSCLKPTPYMAAYAATKAFVESWSCSLSRECAGSGVAVQTLIPFYVATRMTAPGRFFRRPWLFVPSAEEYARHAVSTLGVARRTTGYWPHTLQMWIAQLMPEWLWAWFAMHINILLWKP</sequence>
<name>A0AAJ7U6Z6_PETMA</name>
<gene>
    <name evidence="7" type="primary">HSDL1</name>
</gene>
<dbReference type="PANTHER" id="PTHR44889">
    <property type="entry name" value="INACTIVE HYDROXYSTEROID DEHYDROGENASE-LIKE PROTEIN 1"/>
    <property type="match status" value="1"/>
</dbReference>
<evidence type="ECO:0000313" key="7">
    <source>
        <dbReference type="RefSeq" id="XP_032829427.1"/>
    </source>
</evidence>
<reference evidence="7" key="1">
    <citation type="submission" date="2025-08" db="UniProtKB">
        <authorList>
            <consortium name="RefSeq"/>
        </authorList>
    </citation>
    <scope>IDENTIFICATION</scope>
    <source>
        <tissue evidence="7">Sperm</tissue>
    </source>
</reference>
<organism evidence="6 7">
    <name type="scientific">Petromyzon marinus</name>
    <name type="common">Sea lamprey</name>
    <dbReference type="NCBI Taxonomy" id="7757"/>
    <lineage>
        <taxon>Eukaryota</taxon>
        <taxon>Metazoa</taxon>
        <taxon>Chordata</taxon>
        <taxon>Craniata</taxon>
        <taxon>Vertebrata</taxon>
        <taxon>Cyclostomata</taxon>
        <taxon>Hyperoartia</taxon>
        <taxon>Petromyzontiformes</taxon>
        <taxon>Petromyzontidae</taxon>
        <taxon>Petromyzon</taxon>
    </lineage>
</organism>
<dbReference type="InterPro" id="IPR020904">
    <property type="entry name" value="Sc_DH/Rdtase_CS"/>
</dbReference>
<dbReference type="Pfam" id="PF00106">
    <property type="entry name" value="adh_short"/>
    <property type="match status" value="1"/>
</dbReference>
<evidence type="ECO:0000256" key="1">
    <source>
        <dbReference type="ARBA" id="ARBA00004173"/>
    </source>
</evidence>
<protein>
    <submittedName>
        <fullName evidence="7">Inactive hydroxysteroid dehydrogenase-like protein 1</fullName>
    </submittedName>
</protein>
<evidence type="ECO:0000256" key="5">
    <source>
        <dbReference type="ARBA" id="ARBA00038261"/>
    </source>
</evidence>
<dbReference type="InterPro" id="IPR052149">
    <property type="entry name" value="17-beta-HSD3-like"/>
</dbReference>
<keyword evidence="4" id="KW-0496">Mitochondrion</keyword>
<evidence type="ECO:0000256" key="2">
    <source>
        <dbReference type="ARBA" id="ARBA00022857"/>
    </source>
</evidence>
<keyword evidence="3" id="KW-0560">Oxidoreductase</keyword>
<dbReference type="RefSeq" id="XP_032829427.1">
    <property type="nucleotide sequence ID" value="XM_032973536.1"/>
</dbReference>
<proteinExistence type="inferred from homology"/>
<dbReference type="FunFam" id="3.40.50.720:FF:000137">
    <property type="entry name" value="Hydroxysteroid (17-beta) dehydrogenase 3"/>
    <property type="match status" value="1"/>
</dbReference>
<keyword evidence="2" id="KW-0521">NADP</keyword>
<dbReference type="InterPro" id="IPR036291">
    <property type="entry name" value="NAD(P)-bd_dom_sf"/>
</dbReference>
<dbReference type="SUPFAM" id="SSF51735">
    <property type="entry name" value="NAD(P)-binding Rossmann-fold domains"/>
    <property type="match status" value="1"/>
</dbReference>
<dbReference type="GO" id="GO:0016491">
    <property type="term" value="F:oxidoreductase activity"/>
    <property type="evidence" value="ECO:0007669"/>
    <property type="project" value="UniProtKB-KW"/>
</dbReference>
<dbReference type="GeneID" id="116953388"/>
<dbReference type="PROSITE" id="PS00061">
    <property type="entry name" value="ADH_SHORT"/>
    <property type="match status" value="1"/>
</dbReference>